<dbReference type="InterPro" id="IPR002921">
    <property type="entry name" value="Fungal_lipase-type"/>
</dbReference>
<dbReference type="Gene3D" id="3.40.50.1820">
    <property type="entry name" value="alpha/beta hydrolase"/>
    <property type="match status" value="1"/>
</dbReference>
<evidence type="ECO:0000259" key="2">
    <source>
        <dbReference type="Pfam" id="PF01764"/>
    </source>
</evidence>
<gene>
    <name evidence="3" type="ORF">PPERSA_03997</name>
</gene>
<dbReference type="EMBL" id="LDAU01000211">
    <property type="protein sequence ID" value="KRW99527.1"/>
    <property type="molecule type" value="Genomic_DNA"/>
</dbReference>
<feature type="chain" id="PRO_5006867389" description="Fungal lipase-type domain-containing protein" evidence="1">
    <location>
        <begin position="19"/>
        <end position="321"/>
    </location>
</feature>
<dbReference type="PROSITE" id="PS51257">
    <property type="entry name" value="PROKAR_LIPOPROTEIN"/>
    <property type="match status" value="1"/>
</dbReference>
<reference evidence="3 4" key="1">
    <citation type="journal article" date="2015" name="Sci. Rep.">
        <title>Genome of the facultative scuticociliatosis pathogen Pseudocohnilembus persalinus provides insight into its virulence through horizontal gene transfer.</title>
        <authorList>
            <person name="Xiong J."/>
            <person name="Wang G."/>
            <person name="Cheng J."/>
            <person name="Tian M."/>
            <person name="Pan X."/>
            <person name="Warren A."/>
            <person name="Jiang C."/>
            <person name="Yuan D."/>
            <person name="Miao W."/>
        </authorList>
    </citation>
    <scope>NUCLEOTIDE SEQUENCE [LARGE SCALE GENOMIC DNA]</scope>
    <source>
        <strain evidence="3">36N120E</strain>
    </source>
</reference>
<dbReference type="InterPro" id="IPR051218">
    <property type="entry name" value="Sec_MonoDiacylglyc_Lipase"/>
</dbReference>
<organism evidence="3 4">
    <name type="scientific">Pseudocohnilembus persalinus</name>
    <name type="common">Ciliate</name>
    <dbReference type="NCBI Taxonomy" id="266149"/>
    <lineage>
        <taxon>Eukaryota</taxon>
        <taxon>Sar</taxon>
        <taxon>Alveolata</taxon>
        <taxon>Ciliophora</taxon>
        <taxon>Intramacronucleata</taxon>
        <taxon>Oligohymenophorea</taxon>
        <taxon>Scuticociliatia</taxon>
        <taxon>Philasterida</taxon>
        <taxon>Pseudocohnilembidae</taxon>
        <taxon>Pseudocohnilembus</taxon>
    </lineage>
</organism>
<evidence type="ECO:0000313" key="4">
    <source>
        <dbReference type="Proteomes" id="UP000054937"/>
    </source>
</evidence>
<dbReference type="InParanoid" id="A0A0V0QBQ8"/>
<comment type="caution">
    <text evidence="3">The sequence shown here is derived from an EMBL/GenBank/DDBJ whole genome shotgun (WGS) entry which is preliminary data.</text>
</comment>
<protein>
    <recommendedName>
        <fullName evidence="2">Fungal lipase-type domain-containing protein</fullName>
    </recommendedName>
</protein>
<dbReference type="GO" id="GO:0006629">
    <property type="term" value="P:lipid metabolic process"/>
    <property type="evidence" value="ECO:0007669"/>
    <property type="project" value="InterPro"/>
</dbReference>
<dbReference type="OMA" id="MEPRRWL"/>
<dbReference type="Proteomes" id="UP000054937">
    <property type="component" value="Unassembled WGS sequence"/>
</dbReference>
<dbReference type="PANTHER" id="PTHR45856">
    <property type="entry name" value="ALPHA/BETA-HYDROLASES SUPERFAMILY PROTEIN"/>
    <property type="match status" value="1"/>
</dbReference>
<proteinExistence type="predicted"/>
<evidence type="ECO:0000313" key="3">
    <source>
        <dbReference type="EMBL" id="KRW99527.1"/>
    </source>
</evidence>
<feature type="domain" description="Fungal lipase-type" evidence="2">
    <location>
        <begin position="85"/>
        <end position="215"/>
    </location>
</feature>
<dbReference type="OrthoDB" id="424277at2759"/>
<dbReference type="Pfam" id="PF01764">
    <property type="entry name" value="Lipase_3"/>
    <property type="match status" value="1"/>
</dbReference>
<evidence type="ECO:0000256" key="1">
    <source>
        <dbReference type="SAM" id="SignalP"/>
    </source>
</evidence>
<feature type="signal peptide" evidence="1">
    <location>
        <begin position="1"/>
        <end position="18"/>
    </location>
</feature>
<keyword evidence="1" id="KW-0732">Signal</keyword>
<dbReference type="PANTHER" id="PTHR45856:SF25">
    <property type="entry name" value="FUNGAL LIPASE-LIKE DOMAIN-CONTAINING PROTEIN"/>
    <property type="match status" value="1"/>
</dbReference>
<accession>A0A0V0QBQ8</accession>
<keyword evidence="4" id="KW-1185">Reference proteome</keyword>
<name>A0A0V0QBQ8_PSEPJ</name>
<dbReference type="CDD" id="cd00519">
    <property type="entry name" value="Lipase_3"/>
    <property type="match status" value="1"/>
</dbReference>
<dbReference type="SUPFAM" id="SSF53474">
    <property type="entry name" value="alpha/beta-Hydrolases"/>
    <property type="match status" value="1"/>
</dbReference>
<dbReference type="InterPro" id="IPR029058">
    <property type="entry name" value="AB_hydrolase_fold"/>
</dbReference>
<sequence length="321" mass="36212">MSKLLIAFLLLSVIACQMQDFYSPQTSKSMLYYAKASYCEADQIKNWNGQACDFHPSMTDIKVVKNLAHGSQLYLGFDADANAIVIAFRGSQNIQNWIDNLDYKKTEYDFCNDCMVHKGFYKAWQAVSDEVMSTYRSLKSSHSGAKTYVTGHSLGGAIATLCALELRQAGFQVDNFYVFGCPRVGNQQFAEYGAQQLPYEVEVVHYKDPVPHVPLSVQGFVRIPTETYYYSKTDVNAYKWCPSAGGEENSKCSNKLLLATNIGDHLNYLGVYTGCTDIQDIQDEIAVLTYDNLPNNGLKRLARLEQQYLDEQQDQQRVISE</sequence>
<dbReference type="AlphaFoldDB" id="A0A0V0QBQ8"/>